<keyword evidence="3" id="KW-1134">Transmembrane beta strand</keyword>
<dbReference type="OrthoDB" id="9765571at2"/>
<organism evidence="9 10">
    <name type="scientific">Dysgonomonas alginatilytica</name>
    <dbReference type="NCBI Taxonomy" id="1605892"/>
    <lineage>
        <taxon>Bacteria</taxon>
        <taxon>Pseudomonadati</taxon>
        <taxon>Bacteroidota</taxon>
        <taxon>Bacteroidia</taxon>
        <taxon>Bacteroidales</taxon>
        <taxon>Dysgonomonadaceae</taxon>
        <taxon>Dysgonomonas</taxon>
    </lineage>
</organism>
<evidence type="ECO:0000256" key="4">
    <source>
        <dbReference type="ARBA" id="ARBA00022692"/>
    </source>
</evidence>
<accession>A0A2V3PRJ0</accession>
<proteinExistence type="inferred from homology"/>
<dbReference type="PANTHER" id="PTHR35093:SF8">
    <property type="entry name" value="OUTER MEMBRANE PROTEIN NMB0088-RELATED"/>
    <property type="match status" value="1"/>
</dbReference>
<keyword evidence="6" id="KW-0472">Membrane</keyword>
<evidence type="ECO:0000256" key="7">
    <source>
        <dbReference type="ARBA" id="ARBA00023237"/>
    </source>
</evidence>
<gene>
    <name evidence="9" type="ORF">CLV62_10376</name>
</gene>
<dbReference type="GO" id="GO:0009279">
    <property type="term" value="C:cell outer membrane"/>
    <property type="evidence" value="ECO:0007669"/>
    <property type="project" value="UniProtKB-SubCell"/>
</dbReference>
<evidence type="ECO:0000256" key="1">
    <source>
        <dbReference type="ARBA" id="ARBA00004571"/>
    </source>
</evidence>
<evidence type="ECO:0000256" key="5">
    <source>
        <dbReference type="ARBA" id="ARBA00022729"/>
    </source>
</evidence>
<dbReference type="InterPro" id="IPR005017">
    <property type="entry name" value="OMPP1/FadL/TodX"/>
</dbReference>
<dbReference type="PANTHER" id="PTHR35093">
    <property type="entry name" value="OUTER MEMBRANE PROTEIN NMB0088-RELATED"/>
    <property type="match status" value="1"/>
</dbReference>
<comment type="subcellular location">
    <subcellularLocation>
        <location evidence="1">Cell outer membrane</location>
        <topology evidence="1">Multi-pass membrane protein</topology>
    </subcellularLocation>
</comment>
<keyword evidence="4" id="KW-0812">Transmembrane</keyword>
<dbReference type="Proteomes" id="UP000247973">
    <property type="component" value="Unassembled WGS sequence"/>
</dbReference>
<keyword evidence="7" id="KW-0998">Cell outer membrane</keyword>
<dbReference type="AlphaFoldDB" id="A0A2V3PRJ0"/>
<comment type="similarity">
    <text evidence="2">Belongs to the OmpP1/FadL family.</text>
</comment>
<dbReference type="GO" id="GO:0015483">
    <property type="term" value="F:long-chain fatty acid transporting porin activity"/>
    <property type="evidence" value="ECO:0007669"/>
    <property type="project" value="TreeGrafter"/>
</dbReference>
<dbReference type="SUPFAM" id="SSF56935">
    <property type="entry name" value="Porins"/>
    <property type="match status" value="1"/>
</dbReference>
<evidence type="ECO:0000313" key="9">
    <source>
        <dbReference type="EMBL" id="PXV67403.1"/>
    </source>
</evidence>
<dbReference type="Pfam" id="PF03349">
    <property type="entry name" value="Toluene_X"/>
    <property type="match status" value="1"/>
</dbReference>
<feature type="chain" id="PRO_5016010555" evidence="8">
    <location>
        <begin position="21"/>
        <end position="520"/>
    </location>
</feature>
<name>A0A2V3PRJ0_9BACT</name>
<dbReference type="Gene3D" id="2.40.160.60">
    <property type="entry name" value="Outer membrane protein transport protein (OMPP1/FadL/TodX)"/>
    <property type="match status" value="1"/>
</dbReference>
<evidence type="ECO:0000256" key="2">
    <source>
        <dbReference type="ARBA" id="ARBA00008163"/>
    </source>
</evidence>
<keyword evidence="10" id="KW-1185">Reference proteome</keyword>
<keyword evidence="5 8" id="KW-0732">Signal</keyword>
<evidence type="ECO:0000256" key="3">
    <source>
        <dbReference type="ARBA" id="ARBA00022452"/>
    </source>
</evidence>
<sequence length="520" mass="58160">MKRIFILALLSTSFIGSALAQGEMDAFNLSYTGLKGTARSVAMGGAFGALGGDISGIAINPAGIGVYTTSEIVTTMNFANTRTRTDLYDSRTNDSRFKFSFDNFAFVGTVPLHSDVAPLINFGFSYNRVQSFDRKYTMNGHFVDESQTRYIADRVNRFDGNRGIPSTDLELAQEPFFDRPSVYWLGALAFNTGMITPKSGGRQYESVLTKMEDPTIDNYLHVFERGSVDSYDFNMGTTFADMVSAGLTISVTDLSYNISSLYSEAFYEDASNIPKHEYDMENQLRTDGSGWQVKAGLIFKPIQELRIGAAYHSPTWYNMTDSYTVLMDAFNGRPNVSSRREEGLVFTDYKFRTPDKWVFSLAGVIAKRAIISADYELTNYGRMNFQDVNGFAFEENQDIKESFRNSSTLRLGAEFRITPQFSGRVGYMWQQSPVKDILVNGSADGTHTALTAGTITHFSLVGDANYFTYGLGYRFTPHFYTDVAFVMNSRTDDLYSFAGSDKAELKTNLFSGLLTFGYRF</sequence>
<evidence type="ECO:0000313" key="10">
    <source>
        <dbReference type="Proteomes" id="UP000247973"/>
    </source>
</evidence>
<dbReference type="RefSeq" id="WP_110309560.1">
    <property type="nucleotide sequence ID" value="NZ_QICL01000003.1"/>
</dbReference>
<evidence type="ECO:0000256" key="8">
    <source>
        <dbReference type="SAM" id="SignalP"/>
    </source>
</evidence>
<reference evidence="9 10" key="1">
    <citation type="submission" date="2018-03" db="EMBL/GenBank/DDBJ databases">
        <title>Genomic Encyclopedia of Archaeal and Bacterial Type Strains, Phase II (KMG-II): from individual species to whole genera.</title>
        <authorList>
            <person name="Goeker M."/>
        </authorList>
    </citation>
    <scope>NUCLEOTIDE SEQUENCE [LARGE SCALE GENOMIC DNA]</scope>
    <source>
        <strain evidence="9 10">DSM 100214</strain>
    </source>
</reference>
<feature type="signal peptide" evidence="8">
    <location>
        <begin position="1"/>
        <end position="20"/>
    </location>
</feature>
<dbReference type="EMBL" id="QICL01000003">
    <property type="protein sequence ID" value="PXV67403.1"/>
    <property type="molecule type" value="Genomic_DNA"/>
</dbReference>
<evidence type="ECO:0000256" key="6">
    <source>
        <dbReference type="ARBA" id="ARBA00023136"/>
    </source>
</evidence>
<protein>
    <submittedName>
        <fullName evidence="9">Outer membrane protein transport protein (OMPP1/FadL/TodX)</fullName>
    </submittedName>
</protein>
<comment type="caution">
    <text evidence="9">The sequence shown here is derived from an EMBL/GenBank/DDBJ whole genome shotgun (WGS) entry which is preliminary data.</text>
</comment>